<comment type="caution">
    <text evidence="1">The sequence shown here is derived from an EMBL/GenBank/DDBJ whole genome shotgun (WGS) entry which is preliminary data.</text>
</comment>
<dbReference type="Proteomes" id="UP000821845">
    <property type="component" value="Chromosome 9"/>
</dbReference>
<organism evidence="1 2">
    <name type="scientific">Hyalomma asiaticum</name>
    <name type="common">Tick</name>
    <dbReference type="NCBI Taxonomy" id="266040"/>
    <lineage>
        <taxon>Eukaryota</taxon>
        <taxon>Metazoa</taxon>
        <taxon>Ecdysozoa</taxon>
        <taxon>Arthropoda</taxon>
        <taxon>Chelicerata</taxon>
        <taxon>Arachnida</taxon>
        <taxon>Acari</taxon>
        <taxon>Parasitiformes</taxon>
        <taxon>Ixodida</taxon>
        <taxon>Ixodoidea</taxon>
        <taxon>Ixodidae</taxon>
        <taxon>Hyalomminae</taxon>
        <taxon>Hyalomma</taxon>
    </lineage>
</organism>
<keyword evidence="2" id="KW-1185">Reference proteome</keyword>
<name>A0ACB7RI36_HYAAI</name>
<gene>
    <name evidence="1" type="ORF">HPB50_006044</name>
</gene>
<sequence>MARPVPNLRVDRVVMCEYEGVVRLCRRCSLPGHDATECETRRCEHCGKFGHQTCSEAGTRCGGDHGVFSCKVRTYATVAGHSSSPGEGSSVPKVEVTAETVEKPP</sequence>
<evidence type="ECO:0000313" key="1">
    <source>
        <dbReference type="EMBL" id="KAH6921885.1"/>
    </source>
</evidence>
<reference evidence="1" key="1">
    <citation type="submission" date="2020-05" db="EMBL/GenBank/DDBJ databases">
        <title>Large-scale comparative analyses of tick genomes elucidate their genetic diversity and vector capacities.</title>
        <authorList>
            <person name="Jia N."/>
            <person name="Wang J."/>
            <person name="Shi W."/>
            <person name="Du L."/>
            <person name="Sun Y."/>
            <person name="Zhan W."/>
            <person name="Jiang J."/>
            <person name="Wang Q."/>
            <person name="Zhang B."/>
            <person name="Ji P."/>
            <person name="Sakyi L.B."/>
            <person name="Cui X."/>
            <person name="Yuan T."/>
            <person name="Jiang B."/>
            <person name="Yang W."/>
            <person name="Lam T.T.-Y."/>
            <person name="Chang Q."/>
            <person name="Ding S."/>
            <person name="Wang X."/>
            <person name="Zhu J."/>
            <person name="Ruan X."/>
            <person name="Zhao L."/>
            <person name="Wei J."/>
            <person name="Que T."/>
            <person name="Du C."/>
            <person name="Cheng J."/>
            <person name="Dai P."/>
            <person name="Han X."/>
            <person name="Huang E."/>
            <person name="Gao Y."/>
            <person name="Liu J."/>
            <person name="Shao H."/>
            <person name="Ye R."/>
            <person name="Li L."/>
            <person name="Wei W."/>
            <person name="Wang X."/>
            <person name="Wang C."/>
            <person name="Yang T."/>
            <person name="Huo Q."/>
            <person name="Li W."/>
            <person name="Guo W."/>
            <person name="Chen H."/>
            <person name="Zhou L."/>
            <person name="Ni X."/>
            <person name="Tian J."/>
            <person name="Zhou Y."/>
            <person name="Sheng Y."/>
            <person name="Liu T."/>
            <person name="Pan Y."/>
            <person name="Xia L."/>
            <person name="Li J."/>
            <person name="Zhao F."/>
            <person name="Cao W."/>
        </authorList>
    </citation>
    <scope>NUCLEOTIDE SEQUENCE</scope>
    <source>
        <strain evidence="1">Hyas-2018</strain>
    </source>
</reference>
<accession>A0ACB7RI36</accession>
<evidence type="ECO:0000313" key="2">
    <source>
        <dbReference type="Proteomes" id="UP000821845"/>
    </source>
</evidence>
<protein>
    <submittedName>
        <fullName evidence="1">Uncharacterized protein</fullName>
    </submittedName>
</protein>
<proteinExistence type="predicted"/>
<dbReference type="EMBL" id="CM023489">
    <property type="protein sequence ID" value="KAH6921885.1"/>
    <property type="molecule type" value="Genomic_DNA"/>
</dbReference>